<dbReference type="Proteomes" id="UP001165460">
    <property type="component" value="Unassembled WGS sequence"/>
</dbReference>
<reference evidence="2" key="1">
    <citation type="submission" date="2022-03" db="EMBL/GenBank/DDBJ databases">
        <authorList>
            <person name="Woo C.Y."/>
        </authorList>
    </citation>
    <scope>NUCLEOTIDE SEQUENCE</scope>
    <source>
        <strain evidence="2">CYS-01</strain>
    </source>
</reference>
<accession>A0ABS9ZZN1</accession>
<dbReference type="InterPro" id="IPR021257">
    <property type="entry name" value="DUF2809"/>
</dbReference>
<comment type="caution">
    <text evidence="2">The sequence shown here is derived from an EMBL/GenBank/DDBJ whole genome shotgun (WGS) entry which is preliminary data.</text>
</comment>
<keyword evidence="1" id="KW-0472">Membrane</keyword>
<feature type="transmembrane region" description="Helical" evidence="1">
    <location>
        <begin position="7"/>
        <end position="25"/>
    </location>
</feature>
<evidence type="ECO:0000313" key="2">
    <source>
        <dbReference type="EMBL" id="MCJ0743773.1"/>
    </source>
</evidence>
<sequence length="134" mass="15531">MLKFNRRNFAVAILLLLIEIGIALFIRDQIIRPYIGDVLVVILIYYFIKSFLDTPVRETAIGVLLFAYTIETLQYFNIVKVLGLSEFKILSVMIGNYFSWVDILSYTAGFVMVLFIEKTRKTRYLKAFGKIAEI</sequence>
<keyword evidence="1" id="KW-0812">Transmembrane</keyword>
<dbReference type="RefSeq" id="WP_243363076.1">
    <property type="nucleotide sequence ID" value="NZ_JALGBH010000002.1"/>
</dbReference>
<feature type="transmembrane region" description="Helical" evidence="1">
    <location>
        <begin position="31"/>
        <end position="48"/>
    </location>
</feature>
<protein>
    <submittedName>
        <fullName evidence="2">DUF2809 domain-containing protein</fullName>
    </submittedName>
</protein>
<name>A0ABS9ZZN1_9SPHI</name>
<dbReference type="Pfam" id="PF10990">
    <property type="entry name" value="DUF2809"/>
    <property type="match status" value="1"/>
</dbReference>
<evidence type="ECO:0000313" key="3">
    <source>
        <dbReference type="Proteomes" id="UP001165460"/>
    </source>
</evidence>
<dbReference type="EMBL" id="JALGBH010000002">
    <property type="protein sequence ID" value="MCJ0743773.1"/>
    <property type="molecule type" value="Genomic_DNA"/>
</dbReference>
<keyword evidence="3" id="KW-1185">Reference proteome</keyword>
<proteinExistence type="predicted"/>
<keyword evidence="1" id="KW-1133">Transmembrane helix</keyword>
<organism evidence="2 3">
    <name type="scientific">Pedobacter montanisoli</name>
    <dbReference type="NCBI Taxonomy" id="2923277"/>
    <lineage>
        <taxon>Bacteria</taxon>
        <taxon>Pseudomonadati</taxon>
        <taxon>Bacteroidota</taxon>
        <taxon>Sphingobacteriia</taxon>
        <taxon>Sphingobacteriales</taxon>
        <taxon>Sphingobacteriaceae</taxon>
        <taxon>Pedobacter</taxon>
    </lineage>
</organism>
<feature type="transmembrane region" description="Helical" evidence="1">
    <location>
        <begin position="97"/>
        <end position="116"/>
    </location>
</feature>
<feature type="transmembrane region" description="Helical" evidence="1">
    <location>
        <begin position="60"/>
        <end position="77"/>
    </location>
</feature>
<evidence type="ECO:0000256" key="1">
    <source>
        <dbReference type="SAM" id="Phobius"/>
    </source>
</evidence>
<gene>
    <name evidence="2" type="ORF">MMF97_13720</name>
</gene>